<sequence length="252" mass="27394">MVKRSEQLNGRRVFPILSVVTNNNDPEGRRRVKIADPLFGNLIESNWIRPIRVSQNQDNPLPQINQMVIVWFVDGDSEKGYYLPIINDANPSREKDDPVNDSAVRIEGNNTIRIDKNDSETVGGNQTVAIAGEQNINVDGNLIENIGGDIDQNVTGKIEVRSESTILIDADGTIIIKNDSGAFISLGGNGEVLIQDSQGRKIRLGGAFNSTWDLNGLPMAFINATSVTIAGKQIATVGAVDTRGDTIVNKGW</sequence>
<reference evidence="2" key="2">
    <citation type="journal article" date="2024" name="Nat. Commun.">
        <title>Structure of the intact tail machine of Anabaena myophage A-1(L).</title>
        <authorList>
            <person name="Yu R.C."/>
            <person name="Yang F."/>
            <person name="Zhang H.Y."/>
            <person name="Hou P."/>
            <person name="Du K."/>
            <person name="Zhu J."/>
            <person name="Cui N."/>
            <person name="Xu X."/>
            <person name="Chen Y."/>
            <person name="Li Q."/>
            <person name="Zhou C.Z."/>
        </authorList>
    </citation>
    <scope>STRUCTURE BY ELECTRON MICROSCOPY (3.44 ANGSTROMS) OF 1-252</scope>
</reference>
<name>A0ACD6B8W8_9CAUD</name>
<reference evidence="1" key="1">
    <citation type="journal article" date="2016" name="MBio">
        <title>Viruses Infecting a Freshwater Filamentous Cyanobacterium (Nostoc sp.) Encode a Functional CRISPR Array and a Proteobacterial DNA Polymerase B.</title>
        <authorList>
            <person name="Chenard C."/>
            <person name="Wirth J.F."/>
            <person name="Suttle C.A."/>
        </authorList>
    </citation>
    <scope>NUCLEOTIDE SEQUENCE</scope>
</reference>
<dbReference type="EMBL" id="KU234533">
    <property type="protein sequence ID" value="AND75601.1"/>
    <property type="molecule type" value="Genomic_DNA"/>
</dbReference>
<dbReference type="PDB" id="8KEA">
    <property type="method" value="EM"/>
    <property type="resolution" value="3.44 A"/>
    <property type="chains" value="D/E/F=1-252"/>
</dbReference>
<evidence type="ECO:0000313" key="1">
    <source>
        <dbReference type="EMBL" id="AND75601.1"/>
    </source>
</evidence>
<accession>A0ACD6B8W8</accession>
<evidence type="ECO:0007829" key="2">
    <source>
        <dbReference type="PDB" id="8KEA"/>
    </source>
</evidence>
<keyword evidence="2" id="KW-0002">3D-structure</keyword>
<organism evidence="1">
    <name type="scientific">Nostoc phage A1</name>
    <dbReference type="NCBI Taxonomy" id="1775256"/>
    <lineage>
        <taxon>Viruses</taxon>
        <taxon>Duplodnaviria</taxon>
        <taxon>Heunggongvirae</taxon>
        <taxon>Uroviricota</taxon>
        <taxon>Caudoviricetes</taxon>
    </lineage>
</organism>
<proteinExistence type="evidence at protein level"/>
<accession>A0A191SAW9</accession>
<protein>
    <submittedName>
        <fullName evidence="1">Baseplate assembly protein</fullName>
    </submittedName>
</protein>